<dbReference type="AlphaFoldDB" id="A0A0H4WV28"/>
<evidence type="ECO:0000256" key="1">
    <source>
        <dbReference type="SAM" id="MobiDB-lite"/>
    </source>
</evidence>
<feature type="compositionally biased region" description="Basic and acidic residues" evidence="1">
    <location>
        <begin position="182"/>
        <end position="212"/>
    </location>
</feature>
<dbReference type="Proteomes" id="UP000009026">
    <property type="component" value="Chromosome"/>
</dbReference>
<feature type="region of interest" description="Disordered" evidence="1">
    <location>
        <begin position="182"/>
        <end position="225"/>
    </location>
</feature>
<proteinExistence type="predicted"/>
<sequence>MYLGVAGTALLLLGGCASQQRSSAKVDKEWVARVPSEQLGDVRQAQLAEDQAREQIPRARVAAQDAEQALEVARRNEAAAKSRHEADELAKKSAQEKGDLAAIEQARGAACESQHALTLAQAETAWRRDAVDTLKSLEVVRERELDVASAQLRQTQYEAVNANEDVRAQDLSAGDFSSAVADARRKAADQQRQADARLQREEQAKAHWEQLRDQGYGGSGSQQDK</sequence>
<feature type="region of interest" description="Disordered" evidence="1">
    <location>
        <begin position="74"/>
        <end position="94"/>
    </location>
</feature>
<reference evidence="2 3" key="1">
    <citation type="journal article" date="2016" name="PLoS ONE">
        <title>Complete Genome Sequence and Comparative Genomics of a Novel Myxobacterium Myxococcus hansupus.</title>
        <authorList>
            <person name="Sharma G."/>
            <person name="Narwani T."/>
            <person name="Subramanian S."/>
        </authorList>
    </citation>
    <scope>NUCLEOTIDE SEQUENCE [LARGE SCALE GENOMIC DNA]</scope>
    <source>
        <strain evidence="3">mixupus</strain>
    </source>
</reference>
<dbReference type="EMBL" id="CP012109">
    <property type="protein sequence ID" value="AKQ67266.1"/>
    <property type="molecule type" value="Genomic_DNA"/>
</dbReference>
<protein>
    <submittedName>
        <fullName evidence="2">TolA protein</fullName>
    </submittedName>
</protein>
<keyword evidence="3" id="KW-1185">Reference proteome</keyword>
<dbReference type="PATRIC" id="fig|1297742.4.peg.4221"/>
<gene>
    <name evidence="2" type="ORF">A176_004178</name>
</gene>
<feature type="compositionally biased region" description="Gly residues" evidence="1">
    <location>
        <begin position="215"/>
        <end position="225"/>
    </location>
</feature>
<evidence type="ECO:0000313" key="2">
    <source>
        <dbReference type="EMBL" id="AKQ67266.1"/>
    </source>
</evidence>
<organism evidence="2 3">
    <name type="scientific">Pseudomyxococcus hansupus</name>
    <dbReference type="NCBI Taxonomy" id="1297742"/>
    <lineage>
        <taxon>Bacteria</taxon>
        <taxon>Pseudomonadati</taxon>
        <taxon>Myxococcota</taxon>
        <taxon>Myxococcia</taxon>
        <taxon>Myxococcales</taxon>
        <taxon>Cystobacterineae</taxon>
        <taxon>Myxococcaceae</taxon>
        <taxon>Pseudomyxococcus</taxon>
    </lineage>
</organism>
<name>A0A0H4WV28_9BACT</name>
<evidence type="ECO:0000313" key="3">
    <source>
        <dbReference type="Proteomes" id="UP000009026"/>
    </source>
</evidence>
<dbReference type="KEGG" id="mym:A176_004178"/>
<dbReference type="eggNOG" id="COG4372">
    <property type="taxonomic scope" value="Bacteria"/>
</dbReference>
<accession>A0A0H4WV28</accession>